<reference evidence="4 5" key="1">
    <citation type="submission" date="2021-02" db="EMBL/GenBank/DDBJ databases">
        <title>Niveibacterium changnyeongensis HC41.</title>
        <authorList>
            <person name="Kang M."/>
        </authorList>
    </citation>
    <scope>NUCLEOTIDE SEQUENCE [LARGE SCALE GENOMIC DNA]</scope>
    <source>
        <strain evidence="4 5">HC41</strain>
    </source>
</reference>
<keyword evidence="5" id="KW-1185">Reference proteome</keyword>
<feature type="domain" description="PKD" evidence="3">
    <location>
        <begin position="53"/>
        <end position="129"/>
    </location>
</feature>
<dbReference type="InterPro" id="IPR035986">
    <property type="entry name" value="PKD_dom_sf"/>
</dbReference>
<evidence type="ECO:0000313" key="5">
    <source>
        <dbReference type="Proteomes" id="UP000663570"/>
    </source>
</evidence>
<gene>
    <name evidence="4" type="ORF">JY500_13605</name>
</gene>
<accession>A0ABX7M182</accession>
<feature type="region of interest" description="Disordered" evidence="1">
    <location>
        <begin position="29"/>
        <end position="54"/>
    </location>
</feature>
<dbReference type="InterPro" id="IPR022409">
    <property type="entry name" value="PKD/Chitinase_dom"/>
</dbReference>
<feature type="chain" id="PRO_5046091283" evidence="2">
    <location>
        <begin position="24"/>
        <end position="547"/>
    </location>
</feature>
<feature type="compositionally biased region" description="Low complexity" evidence="1">
    <location>
        <begin position="32"/>
        <end position="54"/>
    </location>
</feature>
<dbReference type="InterPro" id="IPR013783">
    <property type="entry name" value="Ig-like_fold"/>
</dbReference>
<feature type="signal peptide" evidence="2">
    <location>
        <begin position="1"/>
        <end position="23"/>
    </location>
</feature>
<dbReference type="CDD" id="cd00146">
    <property type="entry name" value="PKD"/>
    <property type="match status" value="1"/>
</dbReference>
<dbReference type="EMBL" id="CP071060">
    <property type="protein sequence ID" value="QSI75530.1"/>
    <property type="molecule type" value="Genomic_DNA"/>
</dbReference>
<dbReference type="InterPro" id="IPR000601">
    <property type="entry name" value="PKD_dom"/>
</dbReference>
<protein>
    <submittedName>
        <fullName evidence="4">PKD domain-containing protein</fullName>
    </submittedName>
</protein>
<dbReference type="Gene3D" id="2.60.40.10">
    <property type="entry name" value="Immunoglobulins"/>
    <property type="match status" value="1"/>
</dbReference>
<dbReference type="SUPFAM" id="SSF49299">
    <property type="entry name" value="PKD domain"/>
    <property type="match status" value="1"/>
</dbReference>
<evidence type="ECO:0000256" key="1">
    <source>
        <dbReference type="SAM" id="MobiDB-lite"/>
    </source>
</evidence>
<dbReference type="SMART" id="SM00089">
    <property type="entry name" value="PKD"/>
    <property type="match status" value="1"/>
</dbReference>
<evidence type="ECO:0000313" key="4">
    <source>
        <dbReference type="EMBL" id="QSI75530.1"/>
    </source>
</evidence>
<dbReference type="Proteomes" id="UP000663570">
    <property type="component" value="Chromosome"/>
</dbReference>
<dbReference type="RefSeq" id="WP_206253161.1">
    <property type="nucleotide sequence ID" value="NZ_CP071060.1"/>
</dbReference>
<dbReference type="Pfam" id="PF18911">
    <property type="entry name" value="PKD_4"/>
    <property type="match status" value="1"/>
</dbReference>
<dbReference type="PROSITE" id="PS50093">
    <property type="entry name" value="PKD"/>
    <property type="match status" value="1"/>
</dbReference>
<keyword evidence="2" id="KW-0732">Signal</keyword>
<name>A0ABX7M182_9RHOO</name>
<evidence type="ECO:0000256" key="2">
    <source>
        <dbReference type="SAM" id="SignalP"/>
    </source>
</evidence>
<organism evidence="4 5">
    <name type="scientific">Niveibacterium microcysteis</name>
    <dbReference type="NCBI Taxonomy" id="2811415"/>
    <lineage>
        <taxon>Bacteria</taxon>
        <taxon>Pseudomonadati</taxon>
        <taxon>Pseudomonadota</taxon>
        <taxon>Betaproteobacteria</taxon>
        <taxon>Rhodocyclales</taxon>
        <taxon>Rhodocyclaceae</taxon>
        <taxon>Niveibacterium</taxon>
    </lineage>
</organism>
<dbReference type="PROSITE" id="PS51257">
    <property type="entry name" value="PROKAR_LIPOPROTEIN"/>
    <property type="match status" value="1"/>
</dbReference>
<proteinExistence type="predicted"/>
<evidence type="ECO:0000259" key="3">
    <source>
        <dbReference type="PROSITE" id="PS50093"/>
    </source>
</evidence>
<sequence>MKRPKPSAQPLRRAILLIALVLAGCGGGGSGSETNSTGSTGTNGTTGTTGTTSGAAFTPSTAAAVAGQIVQFTDASSGSPSAWAWDFGDGSTSTQQNTGHAFAAPGTYTVTLTATTAAGKLSSSQRITVGQTPAGSPAFNMVQTLSDQAQRTTLAFDGLALMTGNLAAQSFFPPGKVADYTGFQYLRDNDPDNMGHNTSFLTRVANNVLYILNDAQFAQLKALATSQLDQINQYGYQRFTLMQAFRRQMDGNMPSGTALNLDAVKAASRALYLIDGQISFDRALLYANLYRSLDASQKAYLDAMKGKGWASWPDIADAQIKAKMAGLPQGTAVAVMTYASDLFSWYAGSVDADVYFCPERHGTYYGGFYIKDAPAVGHEGYSISEQLTATAGAALSDAGKGYVTTAQAATMSSLVDTQRANLYTGPTNIVQLRTDIALLLRSLRVSAADADAVKAKVLALSATYGELDGENNYRYATVFTQVYASLSAAQKIQLAALRHSILSGSYANGTPFDYTTATAPYLYAAPITDVSTISSYLAASDALFAAP</sequence>